<comment type="similarity">
    <text evidence="1 6">Belongs to the sigma-70 factor family. ECF subfamily.</text>
</comment>
<feature type="domain" description="RNA polymerase sigma-70 region 2" evidence="7">
    <location>
        <begin position="33"/>
        <end position="100"/>
    </location>
</feature>
<keyword evidence="10" id="KW-1185">Reference proteome</keyword>
<dbReference type="InterPro" id="IPR013249">
    <property type="entry name" value="RNA_pol_sigma70_r4_t2"/>
</dbReference>
<evidence type="ECO:0000259" key="8">
    <source>
        <dbReference type="Pfam" id="PF08281"/>
    </source>
</evidence>
<keyword evidence="2 6" id="KW-0805">Transcription regulation</keyword>
<dbReference type="GO" id="GO:0016987">
    <property type="term" value="F:sigma factor activity"/>
    <property type="evidence" value="ECO:0007669"/>
    <property type="project" value="UniProtKB-KW"/>
</dbReference>
<accession>A0A7G8PQX4</accession>
<dbReference type="CDD" id="cd06171">
    <property type="entry name" value="Sigma70_r4"/>
    <property type="match status" value="1"/>
</dbReference>
<sequence>MKLHPSYYKMNANTDQHYIQKTLDGDTRAFSVLVARYQSYVFTTVLRMVKVREVAEEVAQDSFIKAFQSLKTYRGEAKFSTWLYSIAYRKALDALRKNKRERTSEFIDEISEGNFEDIENALGYLEAKERTETIQQCIMALPEEEAAIITLYYFEEQSVREIAQITAYSEDNIKIKLYRSRKKLFTLLKNFIMPEITDSNGKAI</sequence>
<dbReference type="InterPro" id="IPR036388">
    <property type="entry name" value="WH-like_DNA-bd_sf"/>
</dbReference>
<keyword evidence="3 6" id="KW-0731">Sigma factor</keyword>
<evidence type="ECO:0000256" key="6">
    <source>
        <dbReference type="RuleBase" id="RU000716"/>
    </source>
</evidence>
<evidence type="ECO:0000256" key="4">
    <source>
        <dbReference type="ARBA" id="ARBA00023125"/>
    </source>
</evidence>
<keyword evidence="4 6" id="KW-0238">DNA-binding</keyword>
<dbReference type="PANTHER" id="PTHR43133">
    <property type="entry name" value="RNA POLYMERASE ECF-TYPE SIGMA FACTO"/>
    <property type="match status" value="1"/>
</dbReference>
<dbReference type="SUPFAM" id="SSF88946">
    <property type="entry name" value="Sigma2 domain of RNA polymerase sigma factors"/>
    <property type="match status" value="1"/>
</dbReference>
<dbReference type="EMBL" id="CP052909">
    <property type="protein sequence ID" value="QNJ96740.1"/>
    <property type="molecule type" value="Genomic_DNA"/>
</dbReference>
<dbReference type="InterPro" id="IPR039425">
    <property type="entry name" value="RNA_pol_sigma-70-like"/>
</dbReference>
<evidence type="ECO:0000313" key="10">
    <source>
        <dbReference type="Proteomes" id="UP000515514"/>
    </source>
</evidence>
<evidence type="ECO:0000256" key="1">
    <source>
        <dbReference type="ARBA" id="ARBA00010641"/>
    </source>
</evidence>
<dbReference type="Pfam" id="PF08281">
    <property type="entry name" value="Sigma70_r4_2"/>
    <property type="match status" value="1"/>
</dbReference>
<keyword evidence="5 6" id="KW-0804">Transcription</keyword>
<dbReference type="Gene3D" id="1.10.1740.10">
    <property type="match status" value="1"/>
</dbReference>
<dbReference type="AlphaFoldDB" id="A0A7G8PQX4"/>
<dbReference type="InterPro" id="IPR000838">
    <property type="entry name" value="RNA_pol_sigma70_ECF_CS"/>
</dbReference>
<dbReference type="PROSITE" id="PS01063">
    <property type="entry name" value="SIGMA70_ECF"/>
    <property type="match status" value="1"/>
</dbReference>
<organism evidence="9 10">
    <name type="scientific">Constantimarinum furrinae</name>
    <dbReference type="NCBI Taxonomy" id="2562285"/>
    <lineage>
        <taxon>Bacteria</taxon>
        <taxon>Pseudomonadati</taxon>
        <taxon>Bacteroidota</taxon>
        <taxon>Flavobacteriia</taxon>
        <taxon>Flavobacteriales</taxon>
        <taxon>Flavobacteriaceae</taxon>
        <taxon>Altibacter/Constantimarinum group</taxon>
        <taxon>Constantimarinum</taxon>
    </lineage>
</organism>
<dbReference type="PANTHER" id="PTHR43133:SF51">
    <property type="entry name" value="RNA POLYMERASE SIGMA FACTOR"/>
    <property type="match status" value="1"/>
</dbReference>
<dbReference type="Gene3D" id="1.10.10.10">
    <property type="entry name" value="Winged helix-like DNA-binding domain superfamily/Winged helix DNA-binding domain"/>
    <property type="match status" value="1"/>
</dbReference>
<dbReference type="InterPro" id="IPR007627">
    <property type="entry name" value="RNA_pol_sigma70_r2"/>
</dbReference>
<protein>
    <recommendedName>
        <fullName evidence="6">RNA polymerase sigma factor</fullName>
    </recommendedName>
</protein>
<proteinExistence type="inferred from homology"/>
<dbReference type="InterPro" id="IPR013324">
    <property type="entry name" value="RNA_pol_sigma_r3/r4-like"/>
</dbReference>
<dbReference type="SUPFAM" id="SSF88659">
    <property type="entry name" value="Sigma3 and sigma4 domains of RNA polymerase sigma factors"/>
    <property type="match status" value="1"/>
</dbReference>
<name>A0A7G8PQX4_9FLAO</name>
<dbReference type="InterPro" id="IPR014284">
    <property type="entry name" value="RNA_pol_sigma-70_dom"/>
</dbReference>
<dbReference type="Pfam" id="PF04542">
    <property type="entry name" value="Sigma70_r2"/>
    <property type="match status" value="1"/>
</dbReference>
<evidence type="ECO:0000259" key="7">
    <source>
        <dbReference type="Pfam" id="PF04542"/>
    </source>
</evidence>
<evidence type="ECO:0000256" key="5">
    <source>
        <dbReference type="ARBA" id="ARBA00023163"/>
    </source>
</evidence>
<gene>
    <name evidence="9" type="ORF">ALE3EI_0150</name>
</gene>
<dbReference type="KEGG" id="alti:ALE3EI_0150"/>
<evidence type="ECO:0000313" key="9">
    <source>
        <dbReference type="EMBL" id="QNJ96740.1"/>
    </source>
</evidence>
<dbReference type="Proteomes" id="UP000515514">
    <property type="component" value="Chromosome"/>
</dbReference>
<feature type="domain" description="RNA polymerase sigma factor 70 region 4 type 2" evidence="8">
    <location>
        <begin position="133"/>
        <end position="184"/>
    </location>
</feature>
<dbReference type="InterPro" id="IPR013325">
    <property type="entry name" value="RNA_pol_sigma_r2"/>
</dbReference>
<evidence type="ECO:0000256" key="2">
    <source>
        <dbReference type="ARBA" id="ARBA00023015"/>
    </source>
</evidence>
<evidence type="ECO:0000256" key="3">
    <source>
        <dbReference type="ARBA" id="ARBA00023082"/>
    </source>
</evidence>
<dbReference type="NCBIfam" id="TIGR02937">
    <property type="entry name" value="sigma70-ECF"/>
    <property type="match status" value="1"/>
</dbReference>
<dbReference type="GO" id="GO:0006352">
    <property type="term" value="P:DNA-templated transcription initiation"/>
    <property type="evidence" value="ECO:0007669"/>
    <property type="project" value="InterPro"/>
</dbReference>
<reference evidence="9 10" key="1">
    <citation type="submission" date="2020-04" db="EMBL/GenBank/DDBJ databases">
        <title>Genome sequence of Altibacter aquimarinus strain ALE3EI.</title>
        <authorList>
            <person name="Oh H.-M."/>
            <person name="Jang D."/>
        </authorList>
    </citation>
    <scope>NUCLEOTIDE SEQUENCE [LARGE SCALE GENOMIC DNA]</scope>
    <source>
        <strain evidence="9 10">ALE3EI</strain>
    </source>
</reference>
<dbReference type="GO" id="GO:0003677">
    <property type="term" value="F:DNA binding"/>
    <property type="evidence" value="ECO:0007669"/>
    <property type="project" value="UniProtKB-KW"/>
</dbReference>